<keyword evidence="7" id="KW-0240">DNA-directed RNA polymerase</keyword>
<evidence type="ECO:0000256" key="4">
    <source>
        <dbReference type="ARBA" id="ARBA00023163"/>
    </source>
</evidence>
<dbReference type="Gene3D" id="1.10.1740.10">
    <property type="match status" value="1"/>
</dbReference>
<dbReference type="InterPro" id="IPR013325">
    <property type="entry name" value="RNA_pol_sigma_r2"/>
</dbReference>
<dbReference type="Gene3D" id="1.10.10.10">
    <property type="entry name" value="Winged helix-like DNA-binding domain superfamily/Winged helix DNA-binding domain"/>
    <property type="match status" value="1"/>
</dbReference>
<dbReference type="InterPro" id="IPR013324">
    <property type="entry name" value="RNA_pol_sigma_r3/r4-like"/>
</dbReference>
<dbReference type="Proteomes" id="UP001319045">
    <property type="component" value="Chromosome"/>
</dbReference>
<feature type="domain" description="RNA polymerase sigma factor 70 region 4 type 2" evidence="6">
    <location>
        <begin position="123"/>
        <end position="173"/>
    </location>
</feature>
<comment type="similarity">
    <text evidence="1">Belongs to the sigma-70 factor family. ECF subfamily.</text>
</comment>
<dbReference type="PANTHER" id="PTHR43133:SF51">
    <property type="entry name" value="RNA POLYMERASE SIGMA FACTOR"/>
    <property type="match status" value="1"/>
</dbReference>
<dbReference type="InterPro" id="IPR013249">
    <property type="entry name" value="RNA_pol_sigma70_r4_t2"/>
</dbReference>
<organism evidence="7 8">
    <name type="scientific">Prevotella herbatica</name>
    <dbReference type="NCBI Taxonomy" id="2801997"/>
    <lineage>
        <taxon>Bacteria</taxon>
        <taxon>Pseudomonadati</taxon>
        <taxon>Bacteroidota</taxon>
        <taxon>Bacteroidia</taxon>
        <taxon>Bacteroidales</taxon>
        <taxon>Prevotellaceae</taxon>
        <taxon>Prevotella</taxon>
    </lineage>
</organism>
<dbReference type="Pfam" id="PF04542">
    <property type="entry name" value="Sigma70_r2"/>
    <property type="match status" value="1"/>
</dbReference>
<evidence type="ECO:0000256" key="2">
    <source>
        <dbReference type="ARBA" id="ARBA00023015"/>
    </source>
</evidence>
<protein>
    <submittedName>
        <fullName evidence="7">DNA-directed RNA polymerase sigma-70 factor</fullName>
    </submittedName>
</protein>
<accession>A0ABM7NUM3</accession>
<dbReference type="Pfam" id="PF08281">
    <property type="entry name" value="Sigma70_r4_2"/>
    <property type="match status" value="1"/>
</dbReference>
<dbReference type="EMBL" id="AP024484">
    <property type="protein sequence ID" value="BCS84198.1"/>
    <property type="molecule type" value="Genomic_DNA"/>
</dbReference>
<dbReference type="InterPro" id="IPR007627">
    <property type="entry name" value="RNA_pol_sigma70_r2"/>
</dbReference>
<dbReference type="SUPFAM" id="SSF88659">
    <property type="entry name" value="Sigma3 and sigma4 domains of RNA polymerase sigma factors"/>
    <property type="match status" value="1"/>
</dbReference>
<dbReference type="PANTHER" id="PTHR43133">
    <property type="entry name" value="RNA POLYMERASE ECF-TYPE SIGMA FACTO"/>
    <property type="match status" value="1"/>
</dbReference>
<feature type="domain" description="RNA polymerase sigma-70 region 2" evidence="5">
    <location>
        <begin position="25"/>
        <end position="91"/>
    </location>
</feature>
<dbReference type="InterPro" id="IPR014284">
    <property type="entry name" value="RNA_pol_sigma-70_dom"/>
</dbReference>
<keyword evidence="4" id="KW-0804">Transcription</keyword>
<sequence length="181" mass="21263">MKYNESEILKELKNEQTCRQAFSMIVEHYSQPLYWKIRHIVADHDDANDILQNTFIKAWNKIDNFQNKASLYTWLYRIAINESLDFIRSQKNNNNISTDQNEGLASKLLADEYFDGDKIQAHLQEAISHLPDVQRSVFCLRYYDEMKYSEMSQILGTSEGALKASYHLAVKKIAEFFKLHD</sequence>
<dbReference type="NCBIfam" id="TIGR02937">
    <property type="entry name" value="sigma70-ECF"/>
    <property type="match status" value="1"/>
</dbReference>
<gene>
    <name evidence="7" type="ORF">prwr041_00910</name>
</gene>
<evidence type="ECO:0000259" key="5">
    <source>
        <dbReference type="Pfam" id="PF04542"/>
    </source>
</evidence>
<reference evidence="7 8" key="1">
    <citation type="journal article" date="2022" name="Int. J. Syst. Evol. Microbiol.">
        <title>Prevotella herbatica sp. nov., a plant polysaccharide-decomposing anaerobic bacterium isolated from a methanogenic reactor.</title>
        <authorList>
            <person name="Uek A."/>
            <person name="Tonouchi A."/>
            <person name="Kaku N."/>
            <person name="Ueki K."/>
        </authorList>
    </citation>
    <scope>NUCLEOTIDE SEQUENCE [LARGE SCALE GENOMIC DNA]</scope>
    <source>
        <strain evidence="7 8">WR041</strain>
    </source>
</reference>
<keyword evidence="8" id="KW-1185">Reference proteome</keyword>
<evidence type="ECO:0000313" key="8">
    <source>
        <dbReference type="Proteomes" id="UP001319045"/>
    </source>
</evidence>
<evidence type="ECO:0000259" key="6">
    <source>
        <dbReference type="Pfam" id="PF08281"/>
    </source>
</evidence>
<keyword evidence="2" id="KW-0805">Transcription regulation</keyword>
<proteinExistence type="inferred from homology"/>
<dbReference type="RefSeq" id="WP_207154395.1">
    <property type="nucleotide sequence ID" value="NZ_AP024484.1"/>
</dbReference>
<keyword evidence="3" id="KW-0731">Sigma factor</keyword>
<name>A0ABM7NUM3_9BACT</name>
<evidence type="ECO:0000313" key="7">
    <source>
        <dbReference type="EMBL" id="BCS84198.1"/>
    </source>
</evidence>
<dbReference type="SUPFAM" id="SSF88946">
    <property type="entry name" value="Sigma2 domain of RNA polymerase sigma factors"/>
    <property type="match status" value="1"/>
</dbReference>
<dbReference type="CDD" id="cd06171">
    <property type="entry name" value="Sigma70_r4"/>
    <property type="match status" value="1"/>
</dbReference>
<evidence type="ECO:0000256" key="3">
    <source>
        <dbReference type="ARBA" id="ARBA00023082"/>
    </source>
</evidence>
<dbReference type="InterPro" id="IPR039425">
    <property type="entry name" value="RNA_pol_sigma-70-like"/>
</dbReference>
<dbReference type="GO" id="GO:0000428">
    <property type="term" value="C:DNA-directed RNA polymerase complex"/>
    <property type="evidence" value="ECO:0007669"/>
    <property type="project" value="UniProtKB-KW"/>
</dbReference>
<evidence type="ECO:0000256" key="1">
    <source>
        <dbReference type="ARBA" id="ARBA00010641"/>
    </source>
</evidence>
<dbReference type="InterPro" id="IPR036388">
    <property type="entry name" value="WH-like_DNA-bd_sf"/>
</dbReference>